<dbReference type="RefSeq" id="WP_245907685.1">
    <property type="nucleotide sequence ID" value="NZ_CBDERX010000053.1"/>
</dbReference>
<keyword evidence="2" id="KW-1185">Reference proteome</keyword>
<dbReference type="PANTHER" id="PTHR41260">
    <property type="entry name" value="PROTEIN ECSC"/>
    <property type="match status" value="1"/>
</dbReference>
<gene>
    <name evidence="1" type="ORF">NCTC9935_01157</name>
</gene>
<dbReference type="PANTHER" id="PTHR41260:SF1">
    <property type="entry name" value="PROTEIN ECSC"/>
    <property type="match status" value="1"/>
</dbReference>
<name>A0A2X0U1K2_9ACTO</name>
<dbReference type="GeneID" id="93758779"/>
<dbReference type="EMBL" id="UAPR01000003">
    <property type="protein sequence ID" value="SPT55649.1"/>
    <property type="molecule type" value="Genomic_DNA"/>
</dbReference>
<evidence type="ECO:0000313" key="2">
    <source>
        <dbReference type="Proteomes" id="UP000250192"/>
    </source>
</evidence>
<reference evidence="1 2" key="1">
    <citation type="submission" date="2018-06" db="EMBL/GenBank/DDBJ databases">
        <authorList>
            <consortium name="Pathogen Informatics"/>
            <person name="Doyle S."/>
        </authorList>
    </citation>
    <scope>NUCLEOTIDE SEQUENCE [LARGE SCALE GENOMIC DNA]</scope>
    <source>
        <strain evidence="1 2">NCTC9935</strain>
    </source>
</reference>
<dbReference type="STRING" id="1660.APY09_00300"/>
<organism evidence="1 2">
    <name type="scientific">Schaalia odontolytica</name>
    <dbReference type="NCBI Taxonomy" id="1660"/>
    <lineage>
        <taxon>Bacteria</taxon>
        <taxon>Bacillati</taxon>
        <taxon>Actinomycetota</taxon>
        <taxon>Actinomycetes</taxon>
        <taxon>Actinomycetales</taxon>
        <taxon>Actinomycetaceae</taxon>
        <taxon>Schaalia</taxon>
    </lineage>
</organism>
<evidence type="ECO:0000313" key="1">
    <source>
        <dbReference type="EMBL" id="SPT55649.1"/>
    </source>
</evidence>
<dbReference type="Proteomes" id="UP000250192">
    <property type="component" value="Unassembled WGS sequence"/>
</dbReference>
<dbReference type="AlphaFoldDB" id="A0A2X0U1K2"/>
<accession>A0A2X0U1K2</accession>
<dbReference type="Pfam" id="PF12787">
    <property type="entry name" value="EcsC"/>
    <property type="match status" value="1"/>
</dbReference>
<dbReference type="InterPro" id="IPR024787">
    <property type="entry name" value="EcsC"/>
</dbReference>
<proteinExistence type="predicted"/>
<sequence length="360" mass="37818">MNQIGMNDDSVNDGLRARMSEADAARWDEIQRWKAAQLSYKRPRVITEKMKSAALAPVGKAVSIARKVPGGEALTRTVSSAALGLVELAASASEASVRRKRILKAYRTAGHDVTQLQDIRALSLDQVLAVKPRLSLVYSGTAAAEGALSGVFASGGTVTAILGMGVASAPGVGVTASAMAVDVTTFLAGATRLVAHTAAYYGYDSEDPTERLFSTMVLSQAIDPAGAGRDFIIEKQATMLAFNKVMQDLAQRGSIETLGGSVIVSAMKSLFSAMGVRLATRKLAQIVPVAGIVVSAGMNAALMRAIGETADHLYRERFLAERYGQVEASGASTDLVPSTGSRGFSDDVARFVELAEAESR</sequence>
<protein>
    <submittedName>
        <fullName evidence="1">EcsC protein family</fullName>
    </submittedName>
</protein>